<dbReference type="EMBL" id="PFEF01000008">
    <property type="protein sequence ID" value="PJE64194.1"/>
    <property type="molecule type" value="Genomic_DNA"/>
</dbReference>
<dbReference type="PROSITE" id="PS51198">
    <property type="entry name" value="UVRD_HELICASE_ATP_BIND"/>
    <property type="match status" value="1"/>
</dbReference>
<reference evidence="15" key="1">
    <citation type="submission" date="2017-09" db="EMBL/GenBank/DDBJ databases">
        <title>Depth-based differentiation of microbial function through sediment-hosted aquifers and enrichment of novel symbionts in the deep terrestrial subsurface.</title>
        <authorList>
            <person name="Probst A.J."/>
            <person name="Ladd B."/>
            <person name="Jarett J.K."/>
            <person name="Geller-Mcgrath D.E."/>
            <person name="Sieber C.M.K."/>
            <person name="Emerson J.B."/>
            <person name="Anantharaman K."/>
            <person name="Thomas B.C."/>
            <person name="Malmstrom R."/>
            <person name="Stieglmeier M."/>
            <person name="Klingl A."/>
            <person name="Woyke T."/>
            <person name="Ryan C.M."/>
            <person name="Banfield J.F."/>
        </authorList>
    </citation>
    <scope>NUCLEOTIDE SEQUENCE [LARGE SCALE GENOMIC DNA]</scope>
</reference>
<dbReference type="AlphaFoldDB" id="A0A2M8KW83"/>
<dbReference type="Gene3D" id="1.10.10.160">
    <property type="match status" value="1"/>
</dbReference>
<sequence>MSQTNILNDLNPAQQKAVLTKDGALLVIAGAGSGKTKVLVHRIARLIETGVRPENILAVTFTNKAAREMKERAIQLLTGNARSGETPTPKTTPWIGTFHALGVYILRRHGSHLGIPGNFTILDEDEARALVKRLLKERSADPKQFPPARIRQMISHMKNNPATKHDEEEEHTYPEIIRDVFRAYEEELERAHTLDFDDLLVRTLRLLSEYPDVLAAYHRTWPYIMVDEYQDTNHIQYTITKLLSKGSGNIMVVGDIDQAIYSWRGANFRNILAFEKDWPKTTVITLEQNYRSTSIILEAANTLIKNNNERREKNLWTANEGGDRIRITVTDDERQEARYVLRTIHALTQKHTRLNDIAILYRTNAQSRAIEEELIKHAVPYRLVGGTRFYERKEIRDMLAYMRIAQNPEDVISMDRIRNVPARGIGKVLAEKYKNNIPLTPKEQKKISIFENIRRILEEARAKKPVSEFLQTIIRHTAYESFLRDGTAEGEDRWANILELFTVTKEYDSVPAPRGTEQFLEEASLLADADTVDETTGAVHLMTVHAAKGLEFNTVFVVGLEEGVFPHSLSAFSGDELEEERRLCYVALTRAKSQLFLTMARTRMLYGEKTWNEPSRFLAEIPEHLITETPSKPAIQEEDIIGYDIG</sequence>
<dbReference type="PANTHER" id="PTHR11070">
    <property type="entry name" value="UVRD / RECB / PCRA DNA HELICASE FAMILY MEMBER"/>
    <property type="match status" value="1"/>
</dbReference>
<dbReference type="Pfam" id="PF13361">
    <property type="entry name" value="UvrD_C"/>
    <property type="match status" value="1"/>
</dbReference>
<dbReference type="EC" id="5.6.2.4" evidence="9"/>
<dbReference type="Pfam" id="PF00580">
    <property type="entry name" value="UvrD-helicase"/>
    <property type="match status" value="1"/>
</dbReference>
<keyword evidence="5 11" id="KW-0067">ATP-binding</keyword>
<evidence type="ECO:0000259" key="12">
    <source>
        <dbReference type="PROSITE" id="PS51198"/>
    </source>
</evidence>
<evidence type="ECO:0000256" key="7">
    <source>
        <dbReference type="ARBA" id="ARBA00023235"/>
    </source>
</evidence>
<keyword evidence="3 11" id="KW-0378">Hydrolase</keyword>
<feature type="domain" description="UvrD-like helicase ATP-binding" evidence="12">
    <location>
        <begin position="8"/>
        <end position="293"/>
    </location>
</feature>
<protein>
    <recommendedName>
        <fullName evidence="9">DNA 3'-5' helicase</fullName>
        <ecNumber evidence="9">5.6.2.4</ecNumber>
    </recommendedName>
</protein>
<dbReference type="GO" id="GO:0000725">
    <property type="term" value="P:recombinational repair"/>
    <property type="evidence" value="ECO:0007669"/>
    <property type="project" value="TreeGrafter"/>
</dbReference>
<dbReference type="GO" id="GO:0003677">
    <property type="term" value="F:DNA binding"/>
    <property type="evidence" value="ECO:0007669"/>
    <property type="project" value="UniProtKB-KW"/>
</dbReference>
<evidence type="ECO:0000256" key="10">
    <source>
        <dbReference type="ARBA" id="ARBA00048988"/>
    </source>
</evidence>
<keyword evidence="6" id="KW-0238">DNA-binding</keyword>
<dbReference type="InterPro" id="IPR027417">
    <property type="entry name" value="P-loop_NTPase"/>
</dbReference>
<comment type="catalytic activity">
    <reaction evidence="8">
        <text>Couples ATP hydrolysis with the unwinding of duplex DNA by translocating in the 3'-5' direction.</text>
        <dbReference type="EC" id="5.6.2.4"/>
    </reaction>
</comment>
<keyword evidence="2 11" id="KW-0547">Nucleotide-binding</keyword>
<feature type="domain" description="UvrD-like helicase C-terminal" evidence="13">
    <location>
        <begin position="294"/>
        <end position="549"/>
    </location>
</feature>
<accession>A0A2M8KW83</accession>
<dbReference type="Gene3D" id="3.40.50.300">
    <property type="entry name" value="P-loop containing nucleotide triphosphate hydrolases"/>
    <property type="match status" value="2"/>
</dbReference>
<dbReference type="InterPro" id="IPR013986">
    <property type="entry name" value="DExx_box_DNA_helicase_dom_sf"/>
</dbReference>
<dbReference type="SUPFAM" id="SSF52540">
    <property type="entry name" value="P-loop containing nucleoside triphosphate hydrolases"/>
    <property type="match status" value="1"/>
</dbReference>
<dbReference type="PROSITE" id="PS51217">
    <property type="entry name" value="UVRD_HELICASE_CTER"/>
    <property type="match status" value="1"/>
</dbReference>
<dbReference type="InterPro" id="IPR014016">
    <property type="entry name" value="UvrD-like_ATP-bd"/>
</dbReference>
<dbReference type="GO" id="GO:0033202">
    <property type="term" value="C:DNA helicase complex"/>
    <property type="evidence" value="ECO:0007669"/>
    <property type="project" value="TreeGrafter"/>
</dbReference>
<evidence type="ECO:0000256" key="1">
    <source>
        <dbReference type="ARBA" id="ARBA00009922"/>
    </source>
</evidence>
<evidence type="ECO:0000256" key="2">
    <source>
        <dbReference type="ARBA" id="ARBA00022741"/>
    </source>
</evidence>
<feature type="binding site" evidence="11">
    <location>
        <begin position="29"/>
        <end position="36"/>
    </location>
    <ligand>
        <name>ATP</name>
        <dbReference type="ChEBI" id="CHEBI:30616"/>
    </ligand>
</feature>
<evidence type="ECO:0000313" key="15">
    <source>
        <dbReference type="Proteomes" id="UP000229098"/>
    </source>
</evidence>
<dbReference type="Gene3D" id="1.10.486.10">
    <property type="entry name" value="PCRA, domain 4"/>
    <property type="match status" value="1"/>
</dbReference>
<dbReference type="Proteomes" id="UP000229098">
    <property type="component" value="Unassembled WGS sequence"/>
</dbReference>
<dbReference type="PANTHER" id="PTHR11070:SF2">
    <property type="entry name" value="ATP-DEPENDENT DNA HELICASE SRS2"/>
    <property type="match status" value="1"/>
</dbReference>
<dbReference type="GO" id="GO:0005524">
    <property type="term" value="F:ATP binding"/>
    <property type="evidence" value="ECO:0007669"/>
    <property type="project" value="UniProtKB-UniRule"/>
</dbReference>
<dbReference type="GO" id="GO:0016887">
    <property type="term" value="F:ATP hydrolysis activity"/>
    <property type="evidence" value="ECO:0007669"/>
    <property type="project" value="RHEA"/>
</dbReference>
<evidence type="ECO:0000256" key="6">
    <source>
        <dbReference type="ARBA" id="ARBA00023125"/>
    </source>
</evidence>
<evidence type="ECO:0000313" key="14">
    <source>
        <dbReference type="EMBL" id="PJE64194.1"/>
    </source>
</evidence>
<dbReference type="GO" id="GO:0043138">
    <property type="term" value="F:3'-5' DNA helicase activity"/>
    <property type="evidence" value="ECO:0007669"/>
    <property type="project" value="UniProtKB-EC"/>
</dbReference>
<comment type="catalytic activity">
    <reaction evidence="10">
        <text>ATP + H2O = ADP + phosphate + H(+)</text>
        <dbReference type="Rhea" id="RHEA:13065"/>
        <dbReference type="ChEBI" id="CHEBI:15377"/>
        <dbReference type="ChEBI" id="CHEBI:15378"/>
        <dbReference type="ChEBI" id="CHEBI:30616"/>
        <dbReference type="ChEBI" id="CHEBI:43474"/>
        <dbReference type="ChEBI" id="CHEBI:456216"/>
        <dbReference type="EC" id="5.6.2.4"/>
    </reaction>
</comment>
<dbReference type="GO" id="GO:0005829">
    <property type="term" value="C:cytosol"/>
    <property type="evidence" value="ECO:0007669"/>
    <property type="project" value="TreeGrafter"/>
</dbReference>
<keyword evidence="4 11" id="KW-0347">Helicase</keyword>
<evidence type="ECO:0000256" key="9">
    <source>
        <dbReference type="ARBA" id="ARBA00034808"/>
    </source>
</evidence>
<evidence type="ECO:0000259" key="13">
    <source>
        <dbReference type="PROSITE" id="PS51217"/>
    </source>
</evidence>
<proteinExistence type="inferred from homology"/>
<name>A0A2M8KW83_9BACT</name>
<evidence type="ECO:0000256" key="3">
    <source>
        <dbReference type="ARBA" id="ARBA00022801"/>
    </source>
</evidence>
<comment type="caution">
    <text evidence="14">The sequence shown here is derived from an EMBL/GenBank/DDBJ whole genome shotgun (WGS) entry which is preliminary data.</text>
</comment>
<organism evidence="14 15">
    <name type="scientific">Candidatus Ryanbacteria bacterium CG10_big_fil_rev_8_21_14_0_10_43_42</name>
    <dbReference type="NCBI Taxonomy" id="1974864"/>
    <lineage>
        <taxon>Bacteria</taxon>
        <taxon>Candidatus Ryaniibacteriota</taxon>
    </lineage>
</organism>
<dbReference type="CDD" id="cd17932">
    <property type="entry name" value="DEXQc_UvrD"/>
    <property type="match status" value="1"/>
</dbReference>
<evidence type="ECO:0000256" key="4">
    <source>
        <dbReference type="ARBA" id="ARBA00022806"/>
    </source>
</evidence>
<evidence type="ECO:0000256" key="8">
    <source>
        <dbReference type="ARBA" id="ARBA00034617"/>
    </source>
</evidence>
<keyword evidence="7" id="KW-0413">Isomerase</keyword>
<evidence type="ECO:0000256" key="5">
    <source>
        <dbReference type="ARBA" id="ARBA00022840"/>
    </source>
</evidence>
<evidence type="ECO:0000256" key="11">
    <source>
        <dbReference type="PROSITE-ProRule" id="PRU00560"/>
    </source>
</evidence>
<dbReference type="InterPro" id="IPR014017">
    <property type="entry name" value="DNA_helicase_UvrD-like_C"/>
</dbReference>
<gene>
    <name evidence="14" type="ORF">COU90_03795</name>
</gene>
<comment type="similarity">
    <text evidence="1">Belongs to the helicase family. UvrD subfamily.</text>
</comment>
<dbReference type="CDD" id="cd18807">
    <property type="entry name" value="SF1_C_UvrD"/>
    <property type="match status" value="1"/>
</dbReference>
<dbReference type="InterPro" id="IPR000212">
    <property type="entry name" value="DNA_helicase_UvrD/REP"/>
</dbReference>